<evidence type="ECO:0000259" key="1">
    <source>
        <dbReference type="Pfam" id="PF13302"/>
    </source>
</evidence>
<dbReference type="EMBL" id="AQQX01000014">
    <property type="protein sequence ID" value="KGM47160.1"/>
    <property type="molecule type" value="Genomic_DNA"/>
</dbReference>
<keyword evidence="2" id="KW-0808">Transferase</keyword>
<proteinExistence type="predicted"/>
<dbReference type="RefSeq" id="WP_043753524.1">
    <property type="nucleotide sequence ID" value="NZ_AQQX01000014.1"/>
</dbReference>
<evidence type="ECO:0000313" key="2">
    <source>
        <dbReference type="EMBL" id="KGM47160.1"/>
    </source>
</evidence>
<reference evidence="2 3" key="1">
    <citation type="journal article" date="2015" name="Antonie Van Leeuwenhoek">
        <title>Pseudooceanicola atlanticus gen. nov. sp. nov., isolated from surface seawater of the Atlantic Ocean and reclassification of Oceanicola batsensis, Oceanicola marinus, Oceanicola nitratireducens, Oceanicola nanhaiensis, Oceanicola antarcticus and Oceanicola flagellatus, as Pseudooceanicola batsensis comb. nov., Pseudooceanicola marinus comb. nov., Pseudooceanicola nitratireducens comb. nov., Pseudooceanicola nanhaiensis comb. nov., Pseudooceanicola antarcticus comb. nov., and Pseudooceanicola flagellatus comb. nov.</title>
        <authorList>
            <person name="Lai Q."/>
            <person name="Li G."/>
            <person name="Liu X."/>
            <person name="Du Y."/>
            <person name="Sun F."/>
            <person name="Shao Z."/>
        </authorList>
    </citation>
    <scope>NUCLEOTIDE SEQUENCE [LARGE SCALE GENOMIC DNA]</scope>
    <source>
        <strain evidence="2 3">22II-s11g</strain>
    </source>
</reference>
<dbReference type="InterPro" id="IPR051531">
    <property type="entry name" value="N-acetyltransferase"/>
</dbReference>
<dbReference type="AlphaFoldDB" id="A0A0A0EAA5"/>
<dbReference type="PANTHER" id="PTHR43792:SF1">
    <property type="entry name" value="N-ACETYLTRANSFERASE DOMAIN-CONTAINING PROTEIN"/>
    <property type="match status" value="1"/>
</dbReference>
<dbReference type="PANTHER" id="PTHR43792">
    <property type="entry name" value="GNAT FAMILY, PUTATIVE (AFU_ORTHOLOGUE AFUA_3G00765)-RELATED-RELATED"/>
    <property type="match status" value="1"/>
</dbReference>
<dbReference type="SUPFAM" id="SSF55729">
    <property type="entry name" value="Acyl-CoA N-acyltransferases (Nat)"/>
    <property type="match status" value="1"/>
</dbReference>
<dbReference type="GO" id="GO:0016747">
    <property type="term" value="F:acyltransferase activity, transferring groups other than amino-acyl groups"/>
    <property type="evidence" value="ECO:0007669"/>
    <property type="project" value="InterPro"/>
</dbReference>
<sequence length="180" mass="19415">MTDIPVLTSERLTLRGADARDVDALAQFYASDRSAFVGGPLTRDLAWRQLATEIGHWTLKGFGRWIVTETATGATIGMVGLWAPEGWPEPEIGWDLFDGFEGKGYATEAAQTARAYAYDILGWSTAISLVAPGNEGSARVALRLGARLSGEFTHAKLGHLHIYRHPAPDELVNGGAEAYA</sequence>
<dbReference type="Proteomes" id="UP000030004">
    <property type="component" value="Unassembled WGS sequence"/>
</dbReference>
<dbReference type="eggNOG" id="COG1670">
    <property type="taxonomic scope" value="Bacteria"/>
</dbReference>
<dbReference type="STRING" id="1461694.ATO9_20220"/>
<name>A0A0A0EAA5_9RHOB</name>
<accession>A0A0A0EAA5</accession>
<protein>
    <submittedName>
        <fullName evidence="2">Acetyltransferase</fullName>
    </submittedName>
</protein>
<evidence type="ECO:0000313" key="3">
    <source>
        <dbReference type="Proteomes" id="UP000030004"/>
    </source>
</evidence>
<comment type="caution">
    <text evidence="2">The sequence shown here is derived from an EMBL/GenBank/DDBJ whole genome shotgun (WGS) entry which is preliminary data.</text>
</comment>
<keyword evidence="3" id="KW-1185">Reference proteome</keyword>
<dbReference type="InterPro" id="IPR000182">
    <property type="entry name" value="GNAT_dom"/>
</dbReference>
<dbReference type="Pfam" id="PF13302">
    <property type="entry name" value="Acetyltransf_3"/>
    <property type="match status" value="1"/>
</dbReference>
<dbReference type="InterPro" id="IPR016181">
    <property type="entry name" value="Acyl_CoA_acyltransferase"/>
</dbReference>
<dbReference type="Gene3D" id="3.40.630.30">
    <property type="match status" value="1"/>
</dbReference>
<gene>
    <name evidence="2" type="ORF">ATO9_20220</name>
</gene>
<dbReference type="OrthoDB" id="6293260at2"/>
<feature type="domain" description="N-acetyltransferase" evidence="1">
    <location>
        <begin position="11"/>
        <end position="147"/>
    </location>
</feature>
<organism evidence="2 3">
    <name type="scientific">Pseudooceanicola atlanticus</name>
    <dbReference type="NCBI Taxonomy" id="1461694"/>
    <lineage>
        <taxon>Bacteria</taxon>
        <taxon>Pseudomonadati</taxon>
        <taxon>Pseudomonadota</taxon>
        <taxon>Alphaproteobacteria</taxon>
        <taxon>Rhodobacterales</taxon>
        <taxon>Paracoccaceae</taxon>
        <taxon>Pseudooceanicola</taxon>
    </lineage>
</organism>